<organism evidence="2 3">
    <name type="scientific">Paenibacillus popilliae ATCC 14706</name>
    <dbReference type="NCBI Taxonomy" id="1212764"/>
    <lineage>
        <taxon>Bacteria</taxon>
        <taxon>Bacillati</taxon>
        <taxon>Bacillota</taxon>
        <taxon>Bacilli</taxon>
        <taxon>Bacillales</taxon>
        <taxon>Paenibacillaceae</taxon>
        <taxon>Paenibacillus</taxon>
    </lineage>
</organism>
<dbReference type="Proteomes" id="UP000029453">
    <property type="component" value="Unassembled WGS sequence"/>
</dbReference>
<protein>
    <submittedName>
        <fullName evidence="2">NAD+--asparagine ADP-ribosyltransferase</fullName>
    </submittedName>
</protein>
<evidence type="ECO:0000259" key="1">
    <source>
        <dbReference type="Pfam" id="PF04233"/>
    </source>
</evidence>
<reference evidence="2 3" key="1">
    <citation type="submission" date="2012-10" db="EMBL/GenBank/DDBJ databases">
        <title>Draft Genome Sequence of Paenibacillus popilliae ATCC 14706T.</title>
        <authorList>
            <person name="Iiyama K."/>
            <person name="Mori K."/>
            <person name="Mon H."/>
            <person name="Chieda Y."/>
            <person name="Lee J.M."/>
            <person name="Kusakabe T."/>
            <person name="Tashiro K."/>
            <person name="Asano S."/>
            <person name="Yasunaga-Aoki C."/>
            <person name="Shimizu S."/>
        </authorList>
    </citation>
    <scope>NUCLEOTIDE SEQUENCE [LARGE SCALE GENOMIC DNA]</scope>
    <source>
        <strain evidence="2 3">ATCC 14706</strain>
    </source>
</reference>
<evidence type="ECO:0000313" key="3">
    <source>
        <dbReference type="Proteomes" id="UP000029453"/>
    </source>
</evidence>
<gene>
    <name evidence="2" type="ORF">PPOP_1252</name>
</gene>
<keyword evidence="2" id="KW-0808">Transferase</keyword>
<comment type="caution">
    <text evidence="2">The sequence shown here is derived from an EMBL/GenBank/DDBJ whole genome shotgun (WGS) entry which is preliminary data.</text>
</comment>
<dbReference type="InterPro" id="IPR006528">
    <property type="entry name" value="Phage_head_morphogenesis_dom"/>
</dbReference>
<dbReference type="AlphaFoldDB" id="M9LGV4"/>
<sequence>KINEDMITNVLSYPWSGADFSARLWENKRMLHFHLRSTISQGLIQGKSSAAMSKELSDRLGSSFKNAERLIRTETAHFHNEASKAAYNAAGVKKYEFMATLDMRTSDACRSLDGKRFKVSEAQAGVNFPPLHPWCRSTTLEHDPEDALDWHNSGQAMPLHMTYEEWYDSQVEEKGQDKVEAEEKKIKNKTADKKQFEKYKGYLGKDAPKSLQAFQEMKYNDPEEFEMMGDYRKAIDIGELSPVAGFKLYKQINQEIDKMLVGITTPNGLLITGKSKHFIARVIGSVEQRRNGVDIKDILKALLEPNAIDPVRKRGKSISQKFHGKNVTISVNSETGNLIQVNPRATKKED</sequence>
<name>M9LGV4_PAEPP</name>
<dbReference type="RefSeq" id="WP_006285269.1">
    <property type="nucleotide sequence ID" value="NZ_BALG01000054.1"/>
</dbReference>
<accession>M9LGV4</accession>
<evidence type="ECO:0000313" key="2">
    <source>
        <dbReference type="EMBL" id="GAC41895.1"/>
    </source>
</evidence>
<dbReference type="GO" id="GO:0016740">
    <property type="term" value="F:transferase activity"/>
    <property type="evidence" value="ECO:0007669"/>
    <property type="project" value="UniProtKB-KW"/>
</dbReference>
<keyword evidence="3" id="KW-1185">Reference proteome</keyword>
<feature type="non-terminal residue" evidence="2">
    <location>
        <position position="1"/>
    </location>
</feature>
<dbReference type="Pfam" id="PF04233">
    <property type="entry name" value="Phage_Mu_F"/>
    <property type="match status" value="1"/>
</dbReference>
<proteinExistence type="predicted"/>
<dbReference type="EMBL" id="BALG01000054">
    <property type="protein sequence ID" value="GAC41895.1"/>
    <property type="molecule type" value="Genomic_DNA"/>
</dbReference>
<dbReference type="NCBIfam" id="TIGR01641">
    <property type="entry name" value="phageSPP1_gp7"/>
    <property type="match status" value="1"/>
</dbReference>
<feature type="domain" description="Phage head morphogenesis" evidence="1">
    <location>
        <begin position="35"/>
        <end position="139"/>
    </location>
</feature>